<evidence type="ECO:0000313" key="2">
    <source>
        <dbReference type="EMBL" id="KAE9522586.1"/>
    </source>
</evidence>
<dbReference type="OrthoDB" id="10261385at2759"/>
<proteinExistence type="predicted"/>
<accession>A0A6G0SW37</accession>
<keyword evidence="3" id="KW-1185">Reference proteome</keyword>
<organism evidence="2 3">
    <name type="scientific">Aphis glycines</name>
    <name type="common">Soybean aphid</name>
    <dbReference type="NCBI Taxonomy" id="307491"/>
    <lineage>
        <taxon>Eukaryota</taxon>
        <taxon>Metazoa</taxon>
        <taxon>Ecdysozoa</taxon>
        <taxon>Arthropoda</taxon>
        <taxon>Hexapoda</taxon>
        <taxon>Insecta</taxon>
        <taxon>Pterygota</taxon>
        <taxon>Neoptera</taxon>
        <taxon>Paraneoptera</taxon>
        <taxon>Hemiptera</taxon>
        <taxon>Sternorrhyncha</taxon>
        <taxon>Aphidomorpha</taxon>
        <taxon>Aphidoidea</taxon>
        <taxon>Aphididae</taxon>
        <taxon>Aphidini</taxon>
        <taxon>Aphis</taxon>
        <taxon>Aphis</taxon>
    </lineage>
</organism>
<dbReference type="AlphaFoldDB" id="A0A6G0SW37"/>
<comment type="caution">
    <text evidence="2">The sequence shown here is derived from an EMBL/GenBank/DDBJ whole genome shotgun (WGS) entry which is preliminary data.</text>
</comment>
<dbReference type="EMBL" id="VYZN01000949">
    <property type="protein sequence ID" value="KAE9522586.1"/>
    <property type="molecule type" value="Genomic_DNA"/>
</dbReference>
<dbReference type="GO" id="GO:0004830">
    <property type="term" value="F:tryptophan-tRNA ligase activity"/>
    <property type="evidence" value="ECO:0007669"/>
    <property type="project" value="TreeGrafter"/>
</dbReference>
<dbReference type="SUPFAM" id="SSF52374">
    <property type="entry name" value="Nucleotidylyl transferase"/>
    <property type="match status" value="1"/>
</dbReference>
<dbReference type="GO" id="GO:0006436">
    <property type="term" value="P:tryptophanyl-tRNA aminoacylation"/>
    <property type="evidence" value="ECO:0007669"/>
    <property type="project" value="TreeGrafter"/>
</dbReference>
<dbReference type="Gene3D" id="3.40.50.620">
    <property type="entry name" value="HUPs"/>
    <property type="match status" value="1"/>
</dbReference>
<evidence type="ECO:0000256" key="1">
    <source>
        <dbReference type="ARBA" id="ARBA00030268"/>
    </source>
</evidence>
<name>A0A6G0SW37_APHGL</name>
<gene>
    <name evidence="2" type="ORF">AGLY_017008</name>
</gene>
<protein>
    <recommendedName>
        <fullName evidence="1">Tryptophanyl-tRNA synthetase</fullName>
    </recommendedName>
</protein>
<sequence>MYNDLSLNSNLTHPLHTHLTPSIVQQSGSHLATLSHLFHCITKHFVFRIAGYDFLLSTFHLRLKMASTLENLSLQSKEDNIEDDVVDPWNVSSKNKTGIDYNKLIRRFGSSKIDDKLLMRIEAATKKPVHHFLKREIFFSHRDLHSILNLYEQGKPFYLYTGRGPSSSSLHIGHLVPFIFTKWLQDVFNVPLIIQLTDDEKFLWKDLKLEEAKA</sequence>
<reference evidence="2 3" key="1">
    <citation type="submission" date="2019-08" db="EMBL/GenBank/DDBJ databases">
        <title>The genome of the soybean aphid Biotype 1, its phylome, world population structure and adaptation to the North American continent.</title>
        <authorList>
            <person name="Giordano R."/>
            <person name="Donthu R.K."/>
            <person name="Hernandez A.G."/>
            <person name="Wright C.L."/>
            <person name="Zimin A.V."/>
        </authorList>
    </citation>
    <scope>NUCLEOTIDE SEQUENCE [LARGE SCALE GENOMIC DNA]</scope>
    <source>
        <tissue evidence="2">Whole aphids</tissue>
    </source>
</reference>
<evidence type="ECO:0000313" key="3">
    <source>
        <dbReference type="Proteomes" id="UP000475862"/>
    </source>
</evidence>
<dbReference type="Proteomes" id="UP000475862">
    <property type="component" value="Unassembled WGS sequence"/>
</dbReference>
<dbReference type="GO" id="GO:0005737">
    <property type="term" value="C:cytoplasm"/>
    <property type="evidence" value="ECO:0007669"/>
    <property type="project" value="TreeGrafter"/>
</dbReference>
<dbReference type="PANTHER" id="PTHR10055:SF1">
    <property type="entry name" value="TRYPTOPHAN--TRNA LIGASE, CYTOPLASMIC"/>
    <property type="match status" value="1"/>
</dbReference>
<dbReference type="PANTHER" id="PTHR10055">
    <property type="entry name" value="TRYPTOPHANYL-TRNA SYNTHETASE"/>
    <property type="match status" value="1"/>
</dbReference>
<dbReference type="InterPro" id="IPR014729">
    <property type="entry name" value="Rossmann-like_a/b/a_fold"/>
</dbReference>